<accession>A0AAV1U2B7</accession>
<dbReference type="EMBL" id="CAKLBY020000118">
    <property type="protein sequence ID" value="CAK7927917.1"/>
    <property type="molecule type" value="Genomic_DNA"/>
</dbReference>
<dbReference type="InterPro" id="IPR057670">
    <property type="entry name" value="SH3_retrovirus"/>
</dbReference>
<comment type="caution">
    <text evidence="2">The sequence shown here is derived from an EMBL/GenBank/DDBJ whole genome shotgun (WGS) entry which is preliminary data.</text>
</comment>
<reference evidence="2" key="1">
    <citation type="submission" date="2024-01" db="EMBL/GenBank/DDBJ databases">
        <authorList>
            <person name="Webb A."/>
        </authorList>
    </citation>
    <scope>NUCLEOTIDE SEQUENCE</scope>
    <source>
        <strain evidence="2">Pm1</strain>
    </source>
</reference>
<dbReference type="Pfam" id="PF25597">
    <property type="entry name" value="SH3_retrovirus"/>
    <property type="match status" value="1"/>
</dbReference>
<organism evidence="2 3">
    <name type="scientific">Peronospora matthiolae</name>
    <dbReference type="NCBI Taxonomy" id="2874970"/>
    <lineage>
        <taxon>Eukaryota</taxon>
        <taxon>Sar</taxon>
        <taxon>Stramenopiles</taxon>
        <taxon>Oomycota</taxon>
        <taxon>Peronosporomycetes</taxon>
        <taxon>Peronosporales</taxon>
        <taxon>Peronosporaceae</taxon>
        <taxon>Peronospora</taxon>
    </lineage>
</organism>
<evidence type="ECO:0000259" key="1">
    <source>
        <dbReference type="Pfam" id="PF25597"/>
    </source>
</evidence>
<name>A0AAV1U2B7_9STRA</name>
<protein>
    <recommendedName>
        <fullName evidence="1">Retroviral polymerase SH3-like domain-containing protein</fullName>
    </recommendedName>
</protein>
<feature type="domain" description="Retroviral polymerase SH3-like" evidence="1">
    <location>
        <begin position="20"/>
        <end position="76"/>
    </location>
</feature>
<sequence length="102" mass="11429">MEFLTKNVPTQNDIMVFGLTCTVHVDTKNKSLGESGKAAIIIGISDSTKGYKVYIPRDKVVVVTQHVRNIETLTDEQNGQLKSHLEKIDRQEEILTDSQQTV</sequence>
<gene>
    <name evidence="2" type="ORF">PM001_LOCUS13067</name>
</gene>
<proteinExistence type="predicted"/>
<dbReference type="Proteomes" id="UP001162060">
    <property type="component" value="Unassembled WGS sequence"/>
</dbReference>
<dbReference type="AlphaFoldDB" id="A0AAV1U2B7"/>
<evidence type="ECO:0000313" key="3">
    <source>
        <dbReference type="Proteomes" id="UP001162060"/>
    </source>
</evidence>
<evidence type="ECO:0000313" key="2">
    <source>
        <dbReference type="EMBL" id="CAK7927917.1"/>
    </source>
</evidence>